<gene>
    <name evidence="1" type="ORF">FBUS_09273</name>
</gene>
<sequence>MKSARGRHKTREPETSVSSANLNIVLQVVPIEESKILLNHMQDPVRIRDNLHQYLENPQRGLVHRPKRLGAVSLHSKPGNISLVVNPGRFDKRSICGQSTNQPSIHLPGEFNPETDLWYAAFLDYLIEGINWAVHVWIPSCDDDFPGNNEHSRLVNVEQPGLQLPKDDKALAISLVVATMLVLIGHMQRQSETESKSVDGLIVHASKNSTNLVDSICFIKNFFQNIPQGDRNLDYQTADLEEFERHHCGMLGALKVNASIQIIHYLAYNFLHLYRLVEKCFRLTDTNRQKLIEVPCSLRMHTLPRTFGTIKSVWPPPLCEALSLSVIAKYQHLFDERATKWLPCLPLANLPSPAESVSGRTSPPVEAIETVTEVNVQPPIKDPLEKYLTTLDQMGKEQWELLASISEDQTQEAVQAVLTDLATTKELSVHAKFTEQLRDFQLKLARLLVERSRQKLDDLVCSKA</sequence>
<reference evidence="1" key="1">
    <citation type="submission" date="2019-05" db="EMBL/GenBank/DDBJ databases">
        <title>Annotation for the trematode Fasciolopsis buski.</title>
        <authorList>
            <person name="Choi Y.-J."/>
        </authorList>
    </citation>
    <scope>NUCLEOTIDE SEQUENCE</scope>
    <source>
        <strain evidence="1">HT</strain>
        <tissue evidence="1">Whole worm</tissue>
    </source>
</reference>
<organism evidence="1 2">
    <name type="scientific">Fasciolopsis buskii</name>
    <dbReference type="NCBI Taxonomy" id="27845"/>
    <lineage>
        <taxon>Eukaryota</taxon>
        <taxon>Metazoa</taxon>
        <taxon>Spiralia</taxon>
        <taxon>Lophotrochozoa</taxon>
        <taxon>Platyhelminthes</taxon>
        <taxon>Trematoda</taxon>
        <taxon>Digenea</taxon>
        <taxon>Plagiorchiida</taxon>
        <taxon>Echinostomata</taxon>
        <taxon>Echinostomatoidea</taxon>
        <taxon>Fasciolidae</taxon>
        <taxon>Fasciolopsis</taxon>
    </lineage>
</organism>
<comment type="caution">
    <text evidence="1">The sequence shown here is derived from an EMBL/GenBank/DDBJ whole genome shotgun (WGS) entry which is preliminary data.</text>
</comment>
<evidence type="ECO:0000313" key="2">
    <source>
        <dbReference type="Proteomes" id="UP000728185"/>
    </source>
</evidence>
<dbReference type="AlphaFoldDB" id="A0A8E0RU33"/>
<accession>A0A8E0RU33</accession>
<keyword evidence="2" id="KW-1185">Reference proteome</keyword>
<dbReference type="Proteomes" id="UP000728185">
    <property type="component" value="Unassembled WGS sequence"/>
</dbReference>
<dbReference type="EMBL" id="LUCM01004837">
    <property type="protein sequence ID" value="KAA0193745.1"/>
    <property type="molecule type" value="Genomic_DNA"/>
</dbReference>
<name>A0A8E0RU33_9TREM</name>
<evidence type="ECO:0000313" key="1">
    <source>
        <dbReference type="EMBL" id="KAA0193745.1"/>
    </source>
</evidence>
<protein>
    <submittedName>
        <fullName evidence="1">Uncharacterized protein</fullName>
    </submittedName>
</protein>
<dbReference type="OrthoDB" id="6241329at2759"/>
<proteinExistence type="predicted"/>